<evidence type="ECO:0000313" key="3">
    <source>
        <dbReference type="Proteomes" id="UP000194204"/>
    </source>
</evidence>
<proteinExistence type="predicted"/>
<evidence type="ECO:0000313" key="2">
    <source>
        <dbReference type="EMBL" id="OTA19453.1"/>
    </source>
</evidence>
<dbReference type="RefSeq" id="WP_086113057.1">
    <property type="nucleotide sequence ID" value="NZ_CAWNHF010000090.1"/>
</dbReference>
<keyword evidence="1" id="KW-1133">Transmembrane helix</keyword>
<dbReference type="EMBL" id="MUBK01000018">
    <property type="protein sequence ID" value="OTA19453.1"/>
    <property type="molecule type" value="Genomic_DNA"/>
</dbReference>
<reference evidence="2 3" key="1">
    <citation type="submission" date="2017-01" db="EMBL/GenBank/DDBJ databases">
        <title>Deconstructing symbiosis and pathogenesis requirements using a combined genomic-metabolomic approach.</title>
        <authorList>
            <person name="Tobias N.J."/>
            <person name="Wolff H."/>
            <person name="Djahanschiri B."/>
            <person name="Ebersberger I."/>
            <person name="Bode H.B."/>
        </authorList>
    </citation>
    <scope>NUCLEOTIDE SEQUENCE [LARGE SCALE GENOMIC DNA]</scope>
    <source>
        <strain evidence="2 3">DSM 4764</strain>
    </source>
</reference>
<feature type="transmembrane region" description="Helical" evidence="1">
    <location>
        <begin position="41"/>
        <end position="62"/>
    </location>
</feature>
<dbReference type="AlphaFoldDB" id="A0A1Y2SLN4"/>
<name>A0A1Y2SLN4_9GAMM</name>
<protein>
    <submittedName>
        <fullName evidence="2">Uncharacterized protein</fullName>
    </submittedName>
</protein>
<organism evidence="2 3">
    <name type="scientific">Xenorhabdus beddingii</name>
    <dbReference type="NCBI Taxonomy" id="40578"/>
    <lineage>
        <taxon>Bacteria</taxon>
        <taxon>Pseudomonadati</taxon>
        <taxon>Pseudomonadota</taxon>
        <taxon>Gammaproteobacteria</taxon>
        <taxon>Enterobacterales</taxon>
        <taxon>Morganellaceae</taxon>
        <taxon>Xenorhabdus</taxon>
    </lineage>
</organism>
<dbReference type="STRING" id="40578.Xbed_02307"/>
<dbReference type="Proteomes" id="UP000194204">
    <property type="component" value="Unassembled WGS sequence"/>
</dbReference>
<sequence>MKKTIITFFMNRLEDLGEYTMGFSILIFIFSFIFFRSDNSFFDYNILILVLFLMGLFVYFLAKIIRKYLVKKGVIDY</sequence>
<keyword evidence="3" id="KW-1185">Reference proteome</keyword>
<accession>A0A1Y2SLN4</accession>
<evidence type="ECO:0000256" key="1">
    <source>
        <dbReference type="SAM" id="Phobius"/>
    </source>
</evidence>
<keyword evidence="1" id="KW-0472">Membrane</keyword>
<keyword evidence="1" id="KW-0812">Transmembrane</keyword>
<feature type="transmembrane region" description="Helical" evidence="1">
    <location>
        <begin position="16"/>
        <end position="35"/>
    </location>
</feature>
<comment type="caution">
    <text evidence="2">The sequence shown here is derived from an EMBL/GenBank/DDBJ whole genome shotgun (WGS) entry which is preliminary data.</text>
</comment>
<gene>
    <name evidence="2" type="ORF">Xbed_02307</name>
</gene>